<keyword evidence="1 4" id="KW-0808">Transferase</keyword>
<accession>A0A1X7BRM3</accession>
<dbReference type="AlphaFoldDB" id="A0A1X7BRM3"/>
<organism evidence="4 5">
    <name type="scientific">Roseovarius aestuarii</name>
    <dbReference type="NCBI Taxonomy" id="475083"/>
    <lineage>
        <taxon>Bacteria</taxon>
        <taxon>Pseudomonadati</taxon>
        <taxon>Pseudomonadota</taxon>
        <taxon>Alphaproteobacteria</taxon>
        <taxon>Rhodobacterales</taxon>
        <taxon>Roseobacteraceae</taxon>
        <taxon>Roseovarius</taxon>
    </lineage>
</organism>
<proteinExistence type="predicted"/>
<dbReference type="InterPro" id="IPR050680">
    <property type="entry name" value="YpeA/RimI_acetyltransf"/>
</dbReference>
<gene>
    <name evidence="4" type="primary">mshD_1</name>
    <name evidence="4" type="ORF">ROA7745_02116</name>
</gene>
<dbReference type="PROSITE" id="PS51186">
    <property type="entry name" value="GNAT"/>
    <property type="match status" value="1"/>
</dbReference>
<dbReference type="Gene3D" id="3.40.630.30">
    <property type="match status" value="1"/>
</dbReference>
<keyword evidence="5" id="KW-1185">Reference proteome</keyword>
<name>A0A1X7BRM3_9RHOB</name>
<dbReference type="InterPro" id="IPR016181">
    <property type="entry name" value="Acyl_CoA_acyltransferase"/>
</dbReference>
<dbReference type="Pfam" id="PF00583">
    <property type="entry name" value="Acetyltransf_1"/>
    <property type="match status" value="1"/>
</dbReference>
<evidence type="ECO:0000256" key="2">
    <source>
        <dbReference type="ARBA" id="ARBA00023315"/>
    </source>
</evidence>
<evidence type="ECO:0000256" key="1">
    <source>
        <dbReference type="ARBA" id="ARBA00022679"/>
    </source>
</evidence>
<keyword evidence="2 4" id="KW-0012">Acyltransferase</keyword>
<protein>
    <submittedName>
        <fullName evidence="4">Mycothiol acetyltransferase</fullName>
        <ecNumber evidence="4">2.3.1.189</ecNumber>
    </submittedName>
</protein>
<evidence type="ECO:0000313" key="4">
    <source>
        <dbReference type="EMBL" id="SMC12292.1"/>
    </source>
</evidence>
<reference evidence="4 5" key="1">
    <citation type="submission" date="2017-03" db="EMBL/GenBank/DDBJ databases">
        <authorList>
            <person name="Afonso C.L."/>
            <person name="Miller P.J."/>
            <person name="Scott M.A."/>
            <person name="Spackman E."/>
            <person name="Goraichik I."/>
            <person name="Dimitrov K.M."/>
            <person name="Suarez D.L."/>
            <person name="Swayne D.E."/>
        </authorList>
    </citation>
    <scope>NUCLEOTIDE SEQUENCE [LARGE SCALE GENOMIC DNA]</scope>
    <source>
        <strain evidence="4 5">CECT 7745</strain>
    </source>
</reference>
<evidence type="ECO:0000313" key="5">
    <source>
        <dbReference type="Proteomes" id="UP000193224"/>
    </source>
</evidence>
<dbReference type="SUPFAM" id="SSF55729">
    <property type="entry name" value="Acyl-CoA N-acyltransferases (Nat)"/>
    <property type="match status" value="1"/>
</dbReference>
<dbReference type="InterPro" id="IPR000182">
    <property type="entry name" value="GNAT_dom"/>
</dbReference>
<dbReference type="Proteomes" id="UP000193224">
    <property type="component" value="Unassembled WGS sequence"/>
</dbReference>
<sequence>MADFSIRAGFAETDLARAAVLYWDAFKGKLGKIMGPDERACGFFATTMNAEYALSAVDQSGELLGIAGFKTNKGSLTGGSLRDMTRVYGWVGGTWRGLLLSALERDVQPGILLMDGICVGAAARGKGVGTALLSAIKSHARQSGLSTVRLDVIDSNAGARALYEREGFAAIGTTHTGSLRHIFGFRQATAMQCDVS</sequence>
<dbReference type="RefSeq" id="WP_244900045.1">
    <property type="nucleotide sequence ID" value="NZ_FWXB01000007.1"/>
</dbReference>
<feature type="domain" description="N-acetyltransferase" evidence="3">
    <location>
        <begin position="43"/>
        <end position="196"/>
    </location>
</feature>
<dbReference type="EC" id="2.3.1.189" evidence="4"/>
<evidence type="ECO:0000259" key="3">
    <source>
        <dbReference type="PROSITE" id="PS51186"/>
    </source>
</evidence>
<dbReference type="GO" id="GO:0035447">
    <property type="term" value="F:mycothiol synthase activity"/>
    <property type="evidence" value="ECO:0007669"/>
    <property type="project" value="UniProtKB-EC"/>
</dbReference>
<dbReference type="CDD" id="cd04301">
    <property type="entry name" value="NAT_SF"/>
    <property type="match status" value="1"/>
</dbReference>
<dbReference type="PANTHER" id="PTHR43420">
    <property type="entry name" value="ACETYLTRANSFERASE"/>
    <property type="match status" value="1"/>
</dbReference>
<dbReference type="EMBL" id="FWXB01000007">
    <property type="protein sequence ID" value="SMC12292.1"/>
    <property type="molecule type" value="Genomic_DNA"/>
</dbReference>